<name>A0A1Z4M2H7_9CYAN</name>
<evidence type="ECO:0000256" key="2">
    <source>
        <dbReference type="ARBA" id="ARBA00023125"/>
    </source>
</evidence>
<keyword evidence="4" id="KW-0614">Plasmid</keyword>
<keyword evidence="2" id="KW-0238">DNA-binding</keyword>
<evidence type="ECO:0000313" key="4">
    <source>
        <dbReference type="EMBL" id="BAY87703.1"/>
    </source>
</evidence>
<dbReference type="GO" id="GO:0005694">
    <property type="term" value="C:chromosome"/>
    <property type="evidence" value="ECO:0007669"/>
    <property type="project" value="TreeGrafter"/>
</dbReference>
<dbReference type="Gene3D" id="3.90.1530.30">
    <property type="match status" value="1"/>
</dbReference>
<dbReference type="PANTHER" id="PTHR33375">
    <property type="entry name" value="CHROMOSOME-PARTITIONING PROTEIN PARB-RELATED"/>
    <property type="match status" value="1"/>
</dbReference>
<geneLocation type="plasmid" evidence="5">
    <name>Plasmid1 dna</name>
</geneLocation>
<proteinExistence type="inferred from homology"/>
<dbReference type="GO" id="GO:0007059">
    <property type="term" value="P:chromosome segregation"/>
    <property type="evidence" value="ECO:0007669"/>
    <property type="project" value="TreeGrafter"/>
</dbReference>
<dbReference type="FunFam" id="3.90.1530.30:FF:000001">
    <property type="entry name" value="Chromosome partitioning protein ParB"/>
    <property type="match status" value="1"/>
</dbReference>
<dbReference type="Pfam" id="PF02195">
    <property type="entry name" value="ParB_N"/>
    <property type="match status" value="1"/>
</dbReference>
<dbReference type="InterPro" id="IPR003115">
    <property type="entry name" value="ParB_N"/>
</dbReference>
<dbReference type="InterPro" id="IPR004437">
    <property type="entry name" value="ParB/RepB/Spo0J"/>
</dbReference>
<dbReference type="InterPro" id="IPR036086">
    <property type="entry name" value="ParB/Sulfiredoxin_sf"/>
</dbReference>
<feature type="domain" description="ParB-like N-terminal" evidence="3">
    <location>
        <begin position="34"/>
        <end position="123"/>
    </location>
</feature>
<dbReference type="Proteomes" id="UP000218418">
    <property type="component" value="Plasmid plasmid1"/>
</dbReference>
<dbReference type="NCBIfam" id="TIGR00180">
    <property type="entry name" value="parB_part"/>
    <property type="match status" value="1"/>
</dbReference>
<protein>
    <submittedName>
        <fullName evidence="4">ParB family protein</fullName>
    </submittedName>
</protein>
<dbReference type="SUPFAM" id="SSF110849">
    <property type="entry name" value="ParB/Sulfiredoxin"/>
    <property type="match status" value="1"/>
</dbReference>
<dbReference type="PANTHER" id="PTHR33375:SF7">
    <property type="entry name" value="CHROMOSOME 2-PARTITIONING PROTEIN PARB-RELATED"/>
    <property type="match status" value="1"/>
</dbReference>
<organism evidence="4 5">
    <name type="scientific">Calothrix parasitica NIES-267</name>
    <dbReference type="NCBI Taxonomy" id="1973488"/>
    <lineage>
        <taxon>Bacteria</taxon>
        <taxon>Bacillati</taxon>
        <taxon>Cyanobacteriota</taxon>
        <taxon>Cyanophyceae</taxon>
        <taxon>Nostocales</taxon>
        <taxon>Calotrichaceae</taxon>
        <taxon>Calothrix</taxon>
    </lineage>
</organism>
<dbReference type="Gene3D" id="1.10.10.2830">
    <property type="match status" value="1"/>
</dbReference>
<dbReference type="EMBL" id="AP018228">
    <property type="protein sequence ID" value="BAY87703.1"/>
    <property type="molecule type" value="Genomic_DNA"/>
</dbReference>
<dbReference type="OrthoDB" id="9802051at2"/>
<dbReference type="SUPFAM" id="SSF109709">
    <property type="entry name" value="KorB DNA-binding domain-like"/>
    <property type="match status" value="1"/>
</dbReference>
<dbReference type="InterPro" id="IPR050336">
    <property type="entry name" value="Chromosome_partition/occlusion"/>
</dbReference>
<evidence type="ECO:0000313" key="5">
    <source>
        <dbReference type="Proteomes" id="UP000218418"/>
    </source>
</evidence>
<dbReference type="InterPro" id="IPR041468">
    <property type="entry name" value="HTH_ParB/Spo0J"/>
</dbReference>
<dbReference type="Pfam" id="PF17762">
    <property type="entry name" value="HTH_ParB"/>
    <property type="match status" value="1"/>
</dbReference>
<dbReference type="GO" id="GO:0003677">
    <property type="term" value="F:DNA binding"/>
    <property type="evidence" value="ECO:0007669"/>
    <property type="project" value="UniProtKB-KW"/>
</dbReference>
<dbReference type="CDD" id="cd16393">
    <property type="entry name" value="SPO0J_N"/>
    <property type="match status" value="1"/>
</dbReference>
<dbReference type="SMART" id="SM00470">
    <property type="entry name" value="ParB"/>
    <property type="match status" value="1"/>
</dbReference>
<evidence type="ECO:0000259" key="3">
    <source>
        <dbReference type="SMART" id="SM00470"/>
    </source>
</evidence>
<gene>
    <name evidence="4" type="ORF">NIES267_72270</name>
</gene>
<comment type="similarity">
    <text evidence="1">Belongs to the ParB family.</text>
</comment>
<reference evidence="4 5" key="1">
    <citation type="submission" date="2017-06" db="EMBL/GenBank/DDBJ databases">
        <title>Genome sequencing of cyanobaciteial culture collection at National Institute for Environmental Studies (NIES).</title>
        <authorList>
            <person name="Hirose Y."/>
            <person name="Shimura Y."/>
            <person name="Fujisawa T."/>
            <person name="Nakamura Y."/>
            <person name="Kawachi M."/>
        </authorList>
    </citation>
    <scope>NUCLEOTIDE SEQUENCE [LARGE SCALE GENOMIC DNA]</scope>
    <source>
        <strain evidence="4 5">NIES-267</strain>
        <plasmid evidence="5">Plasmid1 dna</plasmid>
    </source>
</reference>
<accession>A0A1Z4M2H7</accession>
<dbReference type="AlphaFoldDB" id="A0A1Z4M2H7"/>
<keyword evidence="5" id="KW-1185">Reference proteome</keyword>
<evidence type="ECO:0000256" key="1">
    <source>
        <dbReference type="ARBA" id="ARBA00006295"/>
    </source>
</evidence>
<sequence>MPPNKSAKPTQKMKSNVIGQYIAKEANVIPANKNQIPVSEIKLPDSQPRRYFDPERLESLAESIHEHGILEPLLVRPKDDKYELIAGERRLKASQIAGRTEIPVIILDLDDNAATQVRLIENLQREDLNPLEETEGILELLSLRLGEKKEEVVKLLQRLEHEEKGKVARNVTGSENHNKIEEVFNSTGRMSWKSFLRNRLPLLNLPPELLQALRGGRIEYTKAKEINKVKNGEARKKLLDEALSNNLSLNQIREKVKELSGAKTQVTTSPLKEKVTTTLRLLKDSKALEDPKKKAKIEKLLSQMQALIK</sequence>